<keyword evidence="6" id="KW-0276">Fatty acid metabolism</keyword>
<evidence type="ECO:0000256" key="8">
    <source>
        <dbReference type="ARBA" id="ARBA00031195"/>
    </source>
</evidence>
<dbReference type="GeneID" id="59343755"/>
<protein>
    <recommendedName>
        <fullName evidence="3">Acyl-protein thioesterase 1</fullName>
        <ecNumber evidence="2">3.1.2.22</ecNumber>
    </recommendedName>
    <alternativeName>
        <fullName evidence="8">Palmitoyl-protein hydrolase</fullName>
    </alternativeName>
</protein>
<dbReference type="PANTHER" id="PTHR10655:SF17">
    <property type="entry name" value="LYSOPHOSPHOLIPASE-LIKE PROTEIN 1"/>
    <property type="match status" value="1"/>
</dbReference>
<evidence type="ECO:0000256" key="5">
    <source>
        <dbReference type="ARBA" id="ARBA00022801"/>
    </source>
</evidence>
<dbReference type="GO" id="GO:0006631">
    <property type="term" value="P:fatty acid metabolic process"/>
    <property type="evidence" value="ECO:0007669"/>
    <property type="project" value="UniProtKB-KW"/>
</dbReference>
<evidence type="ECO:0000256" key="9">
    <source>
        <dbReference type="ARBA" id="ARBA00047337"/>
    </source>
</evidence>
<evidence type="ECO:0000313" key="11">
    <source>
        <dbReference type="EMBL" id="KAF7306512.1"/>
    </source>
</evidence>
<dbReference type="PANTHER" id="PTHR10655">
    <property type="entry name" value="LYSOPHOSPHOLIPASE-RELATED"/>
    <property type="match status" value="1"/>
</dbReference>
<organism evidence="11 12">
    <name type="scientific">Mycena indigotica</name>
    <dbReference type="NCBI Taxonomy" id="2126181"/>
    <lineage>
        <taxon>Eukaryota</taxon>
        <taxon>Fungi</taxon>
        <taxon>Dikarya</taxon>
        <taxon>Basidiomycota</taxon>
        <taxon>Agaricomycotina</taxon>
        <taxon>Agaricomycetes</taxon>
        <taxon>Agaricomycetidae</taxon>
        <taxon>Agaricales</taxon>
        <taxon>Marasmiineae</taxon>
        <taxon>Mycenaceae</taxon>
        <taxon>Mycena</taxon>
    </lineage>
</organism>
<evidence type="ECO:0000313" key="12">
    <source>
        <dbReference type="Proteomes" id="UP000636479"/>
    </source>
</evidence>
<accession>A0A8H6W6B5</accession>
<evidence type="ECO:0000256" key="6">
    <source>
        <dbReference type="ARBA" id="ARBA00022832"/>
    </source>
</evidence>
<dbReference type="InterPro" id="IPR003140">
    <property type="entry name" value="PLipase/COase/thioEstase"/>
</dbReference>
<dbReference type="AlphaFoldDB" id="A0A8H6W6B5"/>
<dbReference type="Gene3D" id="3.40.50.1820">
    <property type="entry name" value="alpha/beta hydrolase"/>
    <property type="match status" value="1"/>
</dbReference>
<dbReference type="InterPro" id="IPR050565">
    <property type="entry name" value="LYPA1-2/EST-like"/>
</dbReference>
<evidence type="ECO:0000256" key="2">
    <source>
        <dbReference type="ARBA" id="ARBA00012423"/>
    </source>
</evidence>
<keyword evidence="4" id="KW-0719">Serine esterase</keyword>
<comment type="catalytic activity">
    <reaction evidence="9">
        <text>S-hexadecanoyl-L-cysteinyl-[protein] + H2O = L-cysteinyl-[protein] + hexadecanoate + H(+)</text>
        <dbReference type="Rhea" id="RHEA:19233"/>
        <dbReference type="Rhea" id="RHEA-COMP:10131"/>
        <dbReference type="Rhea" id="RHEA-COMP:11032"/>
        <dbReference type="ChEBI" id="CHEBI:7896"/>
        <dbReference type="ChEBI" id="CHEBI:15377"/>
        <dbReference type="ChEBI" id="CHEBI:15378"/>
        <dbReference type="ChEBI" id="CHEBI:29950"/>
        <dbReference type="ChEBI" id="CHEBI:74151"/>
        <dbReference type="EC" id="3.1.2.22"/>
    </reaction>
</comment>
<dbReference type="InterPro" id="IPR029058">
    <property type="entry name" value="AB_hydrolase_fold"/>
</dbReference>
<evidence type="ECO:0000259" key="10">
    <source>
        <dbReference type="Pfam" id="PF02230"/>
    </source>
</evidence>
<dbReference type="SUPFAM" id="SSF53474">
    <property type="entry name" value="alpha/beta-Hydrolases"/>
    <property type="match status" value="1"/>
</dbReference>
<comment type="caution">
    <text evidence="11">The sequence shown here is derived from an EMBL/GenBank/DDBJ whole genome shotgun (WGS) entry which is preliminary data.</text>
</comment>
<evidence type="ECO:0000256" key="3">
    <source>
        <dbReference type="ARBA" id="ARBA00014923"/>
    </source>
</evidence>
<dbReference type="Proteomes" id="UP000636479">
    <property type="component" value="Unassembled WGS sequence"/>
</dbReference>
<feature type="domain" description="Phospholipase/carboxylesterase/thioesterase" evidence="10">
    <location>
        <begin position="9"/>
        <end position="218"/>
    </location>
</feature>
<dbReference type="EC" id="3.1.2.22" evidence="2"/>
<reference evidence="11" key="1">
    <citation type="submission" date="2020-05" db="EMBL/GenBank/DDBJ databases">
        <title>Mycena genomes resolve the evolution of fungal bioluminescence.</title>
        <authorList>
            <person name="Tsai I.J."/>
        </authorList>
    </citation>
    <scope>NUCLEOTIDE SEQUENCE</scope>
    <source>
        <strain evidence="11">171206Taipei</strain>
    </source>
</reference>
<dbReference type="Pfam" id="PF02230">
    <property type="entry name" value="Abhydrolase_2"/>
    <property type="match status" value="1"/>
</dbReference>
<gene>
    <name evidence="11" type="ORF">MIND_00442500</name>
</gene>
<evidence type="ECO:0000256" key="4">
    <source>
        <dbReference type="ARBA" id="ARBA00022487"/>
    </source>
</evidence>
<dbReference type="GO" id="GO:0052689">
    <property type="term" value="F:carboxylic ester hydrolase activity"/>
    <property type="evidence" value="ECO:0007669"/>
    <property type="project" value="UniProtKB-KW"/>
</dbReference>
<dbReference type="OrthoDB" id="2418081at2759"/>
<comment type="function">
    <text evidence="7">Hydrolyzes fatty acids from S-acylated cysteine residues in proteins with a strong preference for palmitoylated G-alpha proteins over other acyl substrates. Mediates the deacylation of G-alpha proteins such as GPA1 in vivo, but has weak or no activity toward palmitoylated Ras proteins. Has weak lysophospholipase activity in vitro; however such activity may not exist in vivo.</text>
</comment>
<keyword evidence="5" id="KW-0378">Hydrolase</keyword>
<evidence type="ECO:0000256" key="1">
    <source>
        <dbReference type="ARBA" id="ARBA00006499"/>
    </source>
</evidence>
<keyword evidence="12" id="KW-1185">Reference proteome</keyword>
<keyword evidence="6" id="KW-0443">Lipid metabolism</keyword>
<proteinExistence type="inferred from homology"/>
<evidence type="ECO:0000256" key="7">
    <source>
        <dbReference type="ARBA" id="ARBA00029392"/>
    </source>
</evidence>
<dbReference type="RefSeq" id="XP_037221531.1">
    <property type="nucleotide sequence ID" value="XM_037361239.1"/>
</dbReference>
<comment type="similarity">
    <text evidence="1">Belongs to the AB hydrolase superfamily. AB hydrolase 2 family.</text>
</comment>
<dbReference type="EMBL" id="JACAZF010000004">
    <property type="protein sequence ID" value="KAF7306512.1"/>
    <property type="molecule type" value="Genomic_DNA"/>
</dbReference>
<dbReference type="GO" id="GO:0008474">
    <property type="term" value="F:palmitoyl-(protein) hydrolase activity"/>
    <property type="evidence" value="ECO:0007669"/>
    <property type="project" value="UniProtKB-EC"/>
</dbReference>
<name>A0A8H6W6B5_9AGAR</name>
<dbReference type="GO" id="GO:0005737">
    <property type="term" value="C:cytoplasm"/>
    <property type="evidence" value="ECO:0007669"/>
    <property type="project" value="TreeGrafter"/>
</dbReference>
<sequence>MDKTPELTLIAPTEPHTATVIFVHGLGQNTYTWRAMILEGLVPSLPQIRWVMPQASKKAVTYKKAFEPSWFNIKTLPPGTDEFDETTIAESIGIIENLILTEIYGGINPRRIFLVGFSQGAALSLMVALSTLHDLGGVASLSGWIPPKAREQTIASPNLPILWCHGLADTLIPIELAEDAIKYLEQNTKGKVELKKYAGLEHTINDSVVEDLLAWLKLLV</sequence>